<dbReference type="GO" id="GO:0006811">
    <property type="term" value="P:monoatomic ion transport"/>
    <property type="evidence" value="ECO:0007669"/>
    <property type="project" value="InterPro"/>
</dbReference>
<organism evidence="3 4">
    <name type="scientific">Oryzias melastigma</name>
    <name type="common">Marine medaka</name>
    <dbReference type="NCBI Taxonomy" id="30732"/>
    <lineage>
        <taxon>Eukaryota</taxon>
        <taxon>Metazoa</taxon>
        <taxon>Chordata</taxon>
        <taxon>Craniata</taxon>
        <taxon>Vertebrata</taxon>
        <taxon>Euteleostomi</taxon>
        <taxon>Actinopterygii</taxon>
        <taxon>Neopterygii</taxon>
        <taxon>Teleostei</taxon>
        <taxon>Neoteleostei</taxon>
        <taxon>Acanthomorphata</taxon>
        <taxon>Ovalentaria</taxon>
        <taxon>Atherinomorphae</taxon>
        <taxon>Beloniformes</taxon>
        <taxon>Adrianichthyidae</taxon>
        <taxon>Oryziinae</taxon>
        <taxon>Oryzias</taxon>
    </lineage>
</organism>
<evidence type="ECO:0000256" key="1">
    <source>
        <dbReference type="SAM" id="MobiDB-lite"/>
    </source>
</evidence>
<sequence length="99" mass="11189">TQRTPTDREPDPQSYDHIFVIMCTGFVFVSVTLVAFVFYTWSKGRRKPVPNAVQVPTAKISDFHLSMEESGQQLITQDDSPESSRFDSCDLKEVSTLSI</sequence>
<protein>
    <submittedName>
        <fullName evidence="3">Uncharacterized protein</fullName>
    </submittedName>
</protein>
<feature type="transmembrane region" description="Helical" evidence="2">
    <location>
        <begin position="18"/>
        <end position="41"/>
    </location>
</feature>
<evidence type="ECO:0000313" key="3">
    <source>
        <dbReference type="EMBL" id="KAF6726076.1"/>
    </source>
</evidence>
<evidence type="ECO:0000313" key="4">
    <source>
        <dbReference type="Proteomes" id="UP000646548"/>
    </source>
</evidence>
<comment type="caution">
    <text evidence="3">The sequence shown here is derived from an EMBL/GenBank/DDBJ whole genome shotgun (WGS) entry which is preliminary data.</text>
</comment>
<evidence type="ECO:0000256" key="2">
    <source>
        <dbReference type="SAM" id="Phobius"/>
    </source>
</evidence>
<feature type="compositionally biased region" description="Basic and acidic residues" evidence="1">
    <location>
        <begin position="82"/>
        <end position="93"/>
    </location>
</feature>
<dbReference type="AlphaFoldDB" id="A0A834F9M5"/>
<gene>
    <name evidence="3" type="ORF">FQA47_007520</name>
</gene>
<dbReference type="Proteomes" id="UP000646548">
    <property type="component" value="Unassembled WGS sequence"/>
</dbReference>
<feature type="non-terminal residue" evidence="3">
    <location>
        <position position="99"/>
    </location>
</feature>
<dbReference type="InterPro" id="IPR036719">
    <property type="entry name" value="Neuro-gated_channel_TM_sf"/>
</dbReference>
<keyword evidence="2" id="KW-0472">Membrane</keyword>
<name>A0A834F9M5_ORYME</name>
<dbReference type="EMBL" id="WKFB01000344">
    <property type="protein sequence ID" value="KAF6726076.1"/>
    <property type="molecule type" value="Genomic_DNA"/>
</dbReference>
<reference evidence="3" key="1">
    <citation type="journal article" name="BMC Genomics">
        <title>Long-read sequencing and de novo genome assembly of marine medaka (Oryzias melastigma).</title>
        <authorList>
            <person name="Liang P."/>
            <person name="Saqib H.S.A."/>
            <person name="Ni X."/>
            <person name="Shen Y."/>
        </authorList>
    </citation>
    <scope>NUCLEOTIDE SEQUENCE</scope>
    <source>
        <strain evidence="3">Bigg-433</strain>
    </source>
</reference>
<keyword evidence="2" id="KW-1133">Transmembrane helix</keyword>
<proteinExistence type="predicted"/>
<accession>A0A834F9M5</accession>
<dbReference type="SUPFAM" id="SSF90112">
    <property type="entry name" value="Neurotransmitter-gated ion-channel transmembrane pore"/>
    <property type="match status" value="1"/>
</dbReference>
<keyword evidence="2" id="KW-0812">Transmembrane</keyword>
<dbReference type="GO" id="GO:0016020">
    <property type="term" value="C:membrane"/>
    <property type="evidence" value="ECO:0007669"/>
    <property type="project" value="InterPro"/>
</dbReference>
<feature type="region of interest" description="Disordered" evidence="1">
    <location>
        <begin position="71"/>
        <end position="99"/>
    </location>
</feature>